<evidence type="ECO:0000256" key="9">
    <source>
        <dbReference type="HAMAP-Rule" id="MF_01852"/>
    </source>
</evidence>
<keyword evidence="5 9" id="KW-0548">Nucleotidyltransferase</keyword>
<sequence>MTNYTPETFIPARDALARHGVIAYPTEAVFGLGCAPYDEVAVRRLLSLKSRSAEKGLILIAADYSQLLDYVDDKKILQDQRFNVLSHWPGHTTLILPARPDVPSFLRGQHDTIAVRVTAHEPARQLCKALGTALVSTSANRSGEPALTSAEAVRNTFGEDIDWIMDAEVGKATQPSRIINPLTKEVIRS</sequence>
<evidence type="ECO:0000256" key="2">
    <source>
        <dbReference type="ARBA" id="ARBA00022490"/>
    </source>
</evidence>
<dbReference type="EMBL" id="PIPL01000001">
    <property type="protein sequence ID" value="RUO26959.1"/>
    <property type="molecule type" value="Genomic_DNA"/>
</dbReference>
<gene>
    <name evidence="9" type="primary">tsaC</name>
    <name evidence="11" type="ORF">CWE09_09775</name>
</gene>
<dbReference type="InterPro" id="IPR050156">
    <property type="entry name" value="TC-AMP_synthase_SUA5"/>
</dbReference>
<evidence type="ECO:0000256" key="6">
    <source>
        <dbReference type="ARBA" id="ARBA00022741"/>
    </source>
</evidence>
<dbReference type="SUPFAM" id="SSF55821">
    <property type="entry name" value="YrdC/RibB"/>
    <property type="match status" value="1"/>
</dbReference>
<protein>
    <recommendedName>
        <fullName evidence="9">Threonylcarbamoyl-AMP synthase</fullName>
        <shortName evidence="9">TC-AMP synthase</shortName>
        <ecNumber evidence="9">2.7.7.87</ecNumber>
    </recommendedName>
    <alternativeName>
        <fullName evidence="9">L-threonylcarbamoyladenylate synthase</fullName>
    </alternativeName>
    <alternativeName>
        <fullName evidence="9">t(6)A37 threonylcarbamoyladenosine biosynthesis protein TsaC</fullName>
    </alternativeName>
    <alternativeName>
        <fullName evidence="9">tRNA threonylcarbamoyladenosine biosynthesis protein TsaC</fullName>
    </alternativeName>
</protein>
<dbReference type="InterPro" id="IPR006070">
    <property type="entry name" value="Sua5-like_dom"/>
</dbReference>
<evidence type="ECO:0000256" key="5">
    <source>
        <dbReference type="ARBA" id="ARBA00022695"/>
    </source>
</evidence>
<comment type="caution">
    <text evidence="11">The sequence shown here is derived from an EMBL/GenBank/DDBJ whole genome shotgun (WGS) entry which is preliminary data.</text>
</comment>
<evidence type="ECO:0000256" key="3">
    <source>
        <dbReference type="ARBA" id="ARBA00022679"/>
    </source>
</evidence>
<dbReference type="AlphaFoldDB" id="A0A432WA24"/>
<dbReference type="GO" id="GO:0002949">
    <property type="term" value="P:tRNA threonylcarbamoyladenosine modification"/>
    <property type="evidence" value="ECO:0007669"/>
    <property type="project" value="UniProtKB-UniRule"/>
</dbReference>
<dbReference type="Proteomes" id="UP000288293">
    <property type="component" value="Unassembled WGS sequence"/>
</dbReference>
<evidence type="ECO:0000256" key="1">
    <source>
        <dbReference type="ARBA" id="ARBA00004496"/>
    </source>
</evidence>
<dbReference type="GO" id="GO:0000049">
    <property type="term" value="F:tRNA binding"/>
    <property type="evidence" value="ECO:0007669"/>
    <property type="project" value="TreeGrafter"/>
</dbReference>
<dbReference type="GO" id="GO:0005524">
    <property type="term" value="F:ATP binding"/>
    <property type="evidence" value="ECO:0007669"/>
    <property type="project" value="UniProtKB-UniRule"/>
</dbReference>
<dbReference type="GO" id="GO:0006450">
    <property type="term" value="P:regulation of translational fidelity"/>
    <property type="evidence" value="ECO:0007669"/>
    <property type="project" value="TreeGrafter"/>
</dbReference>
<dbReference type="OrthoDB" id="9814580at2"/>
<dbReference type="HAMAP" id="MF_01852">
    <property type="entry name" value="TsaC"/>
    <property type="match status" value="1"/>
</dbReference>
<dbReference type="Pfam" id="PF01300">
    <property type="entry name" value="Sua5_yciO_yrdC"/>
    <property type="match status" value="1"/>
</dbReference>
<dbReference type="PANTHER" id="PTHR17490:SF18">
    <property type="entry name" value="THREONYLCARBAMOYL-AMP SYNTHASE"/>
    <property type="match status" value="1"/>
</dbReference>
<evidence type="ECO:0000256" key="7">
    <source>
        <dbReference type="ARBA" id="ARBA00022840"/>
    </source>
</evidence>
<dbReference type="PANTHER" id="PTHR17490">
    <property type="entry name" value="SUA5"/>
    <property type="match status" value="1"/>
</dbReference>
<keyword evidence="6 9" id="KW-0547">Nucleotide-binding</keyword>
<name>A0A432WA24_9GAMM</name>
<dbReference type="EC" id="2.7.7.87" evidence="9"/>
<evidence type="ECO:0000256" key="8">
    <source>
        <dbReference type="ARBA" id="ARBA00048366"/>
    </source>
</evidence>
<comment type="function">
    <text evidence="9">Required for the formation of a threonylcarbamoyl group on adenosine at position 37 (t(6)A37) in tRNAs that read codons beginning with adenine. Catalyzes the conversion of L-threonine, HCO(3)(-)/CO(2) and ATP to give threonylcarbamoyl-AMP (TC-AMP) as the acyladenylate intermediate, with the release of diphosphate.</text>
</comment>
<dbReference type="Gene3D" id="3.90.870.10">
    <property type="entry name" value="DHBP synthase"/>
    <property type="match status" value="1"/>
</dbReference>
<feature type="domain" description="YrdC-like" evidence="10">
    <location>
        <begin position="6"/>
        <end position="189"/>
    </location>
</feature>
<organism evidence="11 12">
    <name type="scientific">Aliidiomarina minuta</name>
    <dbReference type="NCBI Taxonomy" id="880057"/>
    <lineage>
        <taxon>Bacteria</taxon>
        <taxon>Pseudomonadati</taxon>
        <taxon>Pseudomonadota</taxon>
        <taxon>Gammaproteobacteria</taxon>
        <taxon>Alteromonadales</taxon>
        <taxon>Idiomarinaceae</taxon>
        <taxon>Aliidiomarina</taxon>
    </lineage>
</organism>
<keyword evidence="12" id="KW-1185">Reference proteome</keyword>
<evidence type="ECO:0000256" key="4">
    <source>
        <dbReference type="ARBA" id="ARBA00022694"/>
    </source>
</evidence>
<evidence type="ECO:0000313" key="11">
    <source>
        <dbReference type="EMBL" id="RUO26959.1"/>
    </source>
</evidence>
<dbReference type="GO" id="GO:0061710">
    <property type="term" value="F:L-threonylcarbamoyladenylate synthase"/>
    <property type="evidence" value="ECO:0007669"/>
    <property type="project" value="UniProtKB-EC"/>
</dbReference>
<dbReference type="GO" id="GO:0003725">
    <property type="term" value="F:double-stranded RNA binding"/>
    <property type="evidence" value="ECO:0007669"/>
    <property type="project" value="InterPro"/>
</dbReference>
<evidence type="ECO:0000313" key="12">
    <source>
        <dbReference type="Proteomes" id="UP000288293"/>
    </source>
</evidence>
<evidence type="ECO:0000259" key="10">
    <source>
        <dbReference type="PROSITE" id="PS51163"/>
    </source>
</evidence>
<keyword evidence="7 9" id="KW-0067">ATP-binding</keyword>
<comment type="subcellular location">
    <subcellularLocation>
        <location evidence="1 9">Cytoplasm</location>
    </subcellularLocation>
</comment>
<keyword evidence="2 9" id="KW-0963">Cytoplasm</keyword>
<dbReference type="InterPro" id="IPR023535">
    <property type="entry name" value="TC-AMP_synthase"/>
</dbReference>
<comment type="catalytic activity">
    <reaction evidence="8 9">
        <text>L-threonine + hydrogencarbonate + ATP = L-threonylcarbamoyladenylate + diphosphate + H2O</text>
        <dbReference type="Rhea" id="RHEA:36407"/>
        <dbReference type="ChEBI" id="CHEBI:15377"/>
        <dbReference type="ChEBI" id="CHEBI:17544"/>
        <dbReference type="ChEBI" id="CHEBI:30616"/>
        <dbReference type="ChEBI" id="CHEBI:33019"/>
        <dbReference type="ChEBI" id="CHEBI:57926"/>
        <dbReference type="ChEBI" id="CHEBI:73682"/>
        <dbReference type="EC" id="2.7.7.87"/>
    </reaction>
</comment>
<dbReference type="RefSeq" id="WP_126803772.1">
    <property type="nucleotide sequence ID" value="NZ_PIPL01000001.1"/>
</dbReference>
<keyword evidence="4 9" id="KW-0819">tRNA processing</keyword>
<accession>A0A432WA24</accession>
<keyword evidence="3 9" id="KW-0808">Transferase</keyword>
<dbReference type="InterPro" id="IPR017945">
    <property type="entry name" value="DHBP_synth_RibB-like_a/b_dom"/>
</dbReference>
<dbReference type="NCBIfam" id="TIGR00057">
    <property type="entry name" value="L-threonylcarbamoyladenylate synthase"/>
    <property type="match status" value="1"/>
</dbReference>
<comment type="similarity">
    <text evidence="9">Belongs to the SUA5 family. TsaC subfamily.</text>
</comment>
<proteinExistence type="inferred from homology"/>
<reference evidence="11 12" key="1">
    <citation type="journal article" date="2011" name="Front. Microbiol.">
        <title>Genomic signatures of strain selection and enhancement in Bacillus atrophaeus var. globigii, a historical biowarfare simulant.</title>
        <authorList>
            <person name="Gibbons H.S."/>
            <person name="Broomall S.M."/>
            <person name="McNew L.A."/>
            <person name="Daligault H."/>
            <person name="Chapman C."/>
            <person name="Bruce D."/>
            <person name="Karavis M."/>
            <person name="Krepps M."/>
            <person name="McGregor P.A."/>
            <person name="Hong C."/>
            <person name="Park K.H."/>
            <person name="Akmal A."/>
            <person name="Feldman A."/>
            <person name="Lin J.S."/>
            <person name="Chang W.E."/>
            <person name="Higgs B.W."/>
            <person name="Demirev P."/>
            <person name="Lindquist J."/>
            <person name="Liem A."/>
            <person name="Fochler E."/>
            <person name="Read T.D."/>
            <person name="Tapia R."/>
            <person name="Johnson S."/>
            <person name="Bishop-Lilly K.A."/>
            <person name="Detter C."/>
            <person name="Han C."/>
            <person name="Sozhamannan S."/>
            <person name="Rosenzweig C.N."/>
            <person name="Skowronski E.W."/>
        </authorList>
    </citation>
    <scope>NUCLEOTIDE SEQUENCE [LARGE SCALE GENOMIC DNA]</scope>
    <source>
        <strain evidence="11 12">MLST1</strain>
    </source>
</reference>
<dbReference type="GO" id="GO:0005737">
    <property type="term" value="C:cytoplasm"/>
    <property type="evidence" value="ECO:0007669"/>
    <property type="project" value="UniProtKB-SubCell"/>
</dbReference>
<dbReference type="PROSITE" id="PS51163">
    <property type="entry name" value="YRDC"/>
    <property type="match status" value="1"/>
</dbReference>